<name>A0A8S0WSC7_CYCAE</name>
<dbReference type="Proteomes" id="UP000467700">
    <property type="component" value="Unassembled WGS sequence"/>
</dbReference>
<dbReference type="Pfam" id="PF12937">
    <property type="entry name" value="F-box-like"/>
    <property type="match status" value="1"/>
</dbReference>
<evidence type="ECO:0000313" key="2">
    <source>
        <dbReference type="EMBL" id="CAA7269697.1"/>
    </source>
</evidence>
<sequence length="124" mass="14027">MSMDNLPTEILCTIFELSARMVEEADRLLMVPEDYPAVEDTTSRRRGPLYADPAMLPPLKNFTKHCVTLSHVCRRWRDAAIDIHFLWTKVYLGNASVCHGETTQDILRRSGANLSTSTVGYLNV</sequence>
<organism evidence="2 3">
    <name type="scientific">Cyclocybe aegerita</name>
    <name type="common">Black poplar mushroom</name>
    <name type="synonym">Agrocybe aegerita</name>
    <dbReference type="NCBI Taxonomy" id="1973307"/>
    <lineage>
        <taxon>Eukaryota</taxon>
        <taxon>Fungi</taxon>
        <taxon>Dikarya</taxon>
        <taxon>Basidiomycota</taxon>
        <taxon>Agaricomycotina</taxon>
        <taxon>Agaricomycetes</taxon>
        <taxon>Agaricomycetidae</taxon>
        <taxon>Agaricales</taxon>
        <taxon>Agaricineae</taxon>
        <taxon>Bolbitiaceae</taxon>
        <taxon>Cyclocybe</taxon>
    </lineage>
</organism>
<dbReference type="Gene3D" id="1.20.1280.50">
    <property type="match status" value="1"/>
</dbReference>
<dbReference type="InterPro" id="IPR001810">
    <property type="entry name" value="F-box_dom"/>
</dbReference>
<dbReference type="OrthoDB" id="3028242at2759"/>
<evidence type="ECO:0000259" key="1">
    <source>
        <dbReference type="Pfam" id="PF12937"/>
    </source>
</evidence>
<evidence type="ECO:0000313" key="3">
    <source>
        <dbReference type="Proteomes" id="UP000467700"/>
    </source>
</evidence>
<accession>A0A8S0WSC7</accession>
<dbReference type="InterPro" id="IPR036047">
    <property type="entry name" value="F-box-like_dom_sf"/>
</dbReference>
<feature type="domain" description="F-box" evidence="1">
    <location>
        <begin position="65"/>
        <end position="92"/>
    </location>
</feature>
<gene>
    <name evidence="2" type="ORF">AAE3_LOCUS11765</name>
</gene>
<dbReference type="SUPFAM" id="SSF81383">
    <property type="entry name" value="F-box domain"/>
    <property type="match status" value="1"/>
</dbReference>
<protein>
    <recommendedName>
        <fullName evidence="1">F-box domain-containing protein</fullName>
    </recommendedName>
</protein>
<proteinExistence type="predicted"/>
<dbReference type="AlphaFoldDB" id="A0A8S0WSC7"/>
<comment type="caution">
    <text evidence="2">The sequence shown here is derived from an EMBL/GenBank/DDBJ whole genome shotgun (WGS) entry which is preliminary data.</text>
</comment>
<reference evidence="2 3" key="1">
    <citation type="submission" date="2020-01" db="EMBL/GenBank/DDBJ databases">
        <authorList>
            <person name="Gupta K D."/>
        </authorList>
    </citation>
    <scope>NUCLEOTIDE SEQUENCE [LARGE SCALE GENOMIC DNA]</scope>
</reference>
<keyword evidence="3" id="KW-1185">Reference proteome</keyword>
<dbReference type="EMBL" id="CACVBS010000079">
    <property type="protein sequence ID" value="CAA7269697.1"/>
    <property type="molecule type" value="Genomic_DNA"/>
</dbReference>